<feature type="chain" id="PRO_5039642944" evidence="1">
    <location>
        <begin position="21"/>
        <end position="307"/>
    </location>
</feature>
<protein>
    <submittedName>
        <fullName evidence="3">DUF4097 family beta strand repeat protein</fullName>
    </submittedName>
</protein>
<keyword evidence="1" id="KW-0732">Signal</keyword>
<dbReference type="AlphaFoldDB" id="A0A9D1K7N6"/>
<organism evidence="3 4">
    <name type="scientific">Candidatus Alectryocaccomicrobium excrementavium</name>
    <dbReference type="NCBI Taxonomy" id="2840668"/>
    <lineage>
        <taxon>Bacteria</taxon>
        <taxon>Bacillati</taxon>
        <taxon>Bacillota</taxon>
        <taxon>Clostridia</taxon>
        <taxon>Candidatus Alectryocaccomicrobium</taxon>
    </lineage>
</organism>
<dbReference type="EMBL" id="DVJN01000247">
    <property type="protein sequence ID" value="HIS93927.1"/>
    <property type="molecule type" value="Genomic_DNA"/>
</dbReference>
<feature type="domain" description="DUF4097" evidence="2">
    <location>
        <begin position="64"/>
        <end position="301"/>
    </location>
</feature>
<dbReference type="InterPro" id="IPR025164">
    <property type="entry name" value="Toastrack_DUF4097"/>
</dbReference>
<reference evidence="3" key="2">
    <citation type="journal article" date="2021" name="PeerJ">
        <title>Extensive microbial diversity within the chicken gut microbiome revealed by metagenomics and culture.</title>
        <authorList>
            <person name="Gilroy R."/>
            <person name="Ravi A."/>
            <person name="Getino M."/>
            <person name="Pursley I."/>
            <person name="Horton D.L."/>
            <person name="Alikhan N.F."/>
            <person name="Baker D."/>
            <person name="Gharbi K."/>
            <person name="Hall N."/>
            <person name="Watson M."/>
            <person name="Adriaenssens E.M."/>
            <person name="Foster-Nyarko E."/>
            <person name="Jarju S."/>
            <person name="Secka A."/>
            <person name="Antonio M."/>
            <person name="Oren A."/>
            <person name="Chaudhuri R.R."/>
            <person name="La Ragione R."/>
            <person name="Hildebrand F."/>
            <person name="Pallen M.J."/>
        </authorList>
    </citation>
    <scope>NUCLEOTIDE SEQUENCE</scope>
    <source>
        <strain evidence="3">13766</strain>
    </source>
</reference>
<evidence type="ECO:0000259" key="2">
    <source>
        <dbReference type="Pfam" id="PF13349"/>
    </source>
</evidence>
<dbReference type="Pfam" id="PF13349">
    <property type="entry name" value="DUF4097"/>
    <property type="match status" value="1"/>
</dbReference>
<evidence type="ECO:0000313" key="4">
    <source>
        <dbReference type="Proteomes" id="UP000824140"/>
    </source>
</evidence>
<accession>A0A9D1K7N6</accession>
<dbReference type="Gene3D" id="2.160.20.120">
    <property type="match status" value="1"/>
</dbReference>
<reference evidence="3" key="1">
    <citation type="submission" date="2020-10" db="EMBL/GenBank/DDBJ databases">
        <authorList>
            <person name="Gilroy R."/>
        </authorList>
    </citation>
    <scope>NUCLEOTIDE SEQUENCE</scope>
    <source>
        <strain evidence="3">13766</strain>
    </source>
</reference>
<dbReference type="Proteomes" id="UP000824140">
    <property type="component" value="Unassembled WGS sequence"/>
</dbReference>
<sequence length="307" mass="32667">MKRFFCVLFACMLALGAAMAIYGYQNGASMSLYWADGHVYTEKEFDSLAESEEWTELPEGVSGLALELNNADVTIRQGDVFHISADYQRGSAPEATVENGVLRLRDEASAHIGFGFSLGPSHKENTVTIELPEGALTALDILTGVGDLSLEDVHLETLTVEMDMGSAALKDVSCDRLSVQCNLGDFTLEGGEFGTAELTMNMGSLAFSGAVRTAMRAQSDMGDVDLSGALAGEIEVNANLGTVSIDSQLPRSAYALDLGTDLGNLTVDGERIGTDSISPSLQQEEGENSLRVRADMGDILVQFGAEE</sequence>
<name>A0A9D1K7N6_9FIRM</name>
<gene>
    <name evidence="3" type="ORF">IAA84_13005</name>
</gene>
<evidence type="ECO:0000256" key="1">
    <source>
        <dbReference type="SAM" id="SignalP"/>
    </source>
</evidence>
<evidence type="ECO:0000313" key="3">
    <source>
        <dbReference type="EMBL" id="HIS93927.1"/>
    </source>
</evidence>
<feature type="signal peptide" evidence="1">
    <location>
        <begin position="1"/>
        <end position="20"/>
    </location>
</feature>
<proteinExistence type="predicted"/>
<comment type="caution">
    <text evidence="3">The sequence shown here is derived from an EMBL/GenBank/DDBJ whole genome shotgun (WGS) entry which is preliminary data.</text>
</comment>